<keyword evidence="4" id="KW-1133">Transmembrane helix</keyword>
<dbReference type="InterPro" id="IPR000792">
    <property type="entry name" value="Tscrpt_reg_LuxR_C"/>
</dbReference>
<name>A0A7C9NYI4_9BACT</name>
<dbReference type="EMBL" id="QWKH01000002">
    <property type="protein sequence ID" value="NBI33570.1"/>
    <property type="molecule type" value="Genomic_DNA"/>
</dbReference>
<proteinExistence type="predicted"/>
<feature type="transmembrane region" description="Helical" evidence="4">
    <location>
        <begin position="32"/>
        <end position="50"/>
    </location>
</feature>
<dbReference type="Gene3D" id="1.10.10.10">
    <property type="entry name" value="Winged helix-like DNA-binding domain superfamily/Winged helix DNA-binding domain"/>
    <property type="match status" value="1"/>
</dbReference>
<dbReference type="Pfam" id="PF00196">
    <property type="entry name" value="GerE"/>
    <property type="match status" value="1"/>
</dbReference>
<evidence type="ECO:0000256" key="4">
    <source>
        <dbReference type="SAM" id="Phobius"/>
    </source>
</evidence>
<evidence type="ECO:0000259" key="5">
    <source>
        <dbReference type="PROSITE" id="PS50043"/>
    </source>
</evidence>
<dbReference type="PANTHER" id="PTHR44688:SF16">
    <property type="entry name" value="DNA-BINDING TRANSCRIPTIONAL ACTIVATOR DEVR_DOSR"/>
    <property type="match status" value="1"/>
</dbReference>
<keyword evidence="2" id="KW-0238">DNA-binding</keyword>
<evidence type="ECO:0000313" key="6">
    <source>
        <dbReference type="EMBL" id="NBI33570.1"/>
    </source>
</evidence>
<keyword evidence="4" id="KW-0812">Transmembrane</keyword>
<dbReference type="InterPro" id="IPR036388">
    <property type="entry name" value="WH-like_DNA-bd_sf"/>
</dbReference>
<comment type="caution">
    <text evidence="6">The sequence shown here is derived from an EMBL/GenBank/DDBJ whole genome shotgun (WGS) entry which is preliminary data.</text>
</comment>
<feature type="domain" description="HTH luxR-type" evidence="5">
    <location>
        <begin position="84"/>
        <end position="148"/>
    </location>
</feature>
<keyword evidence="3" id="KW-0804">Transcription</keyword>
<evidence type="ECO:0000256" key="2">
    <source>
        <dbReference type="ARBA" id="ARBA00023125"/>
    </source>
</evidence>
<dbReference type="SUPFAM" id="SSF46894">
    <property type="entry name" value="C-terminal effector domain of the bipartite response regulators"/>
    <property type="match status" value="1"/>
</dbReference>
<dbReference type="PRINTS" id="PR00038">
    <property type="entry name" value="HTHLUXR"/>
</dbReference>
<reference evidence="6" key="1">
    <citation type="submission" date="2018-08" db="EMBL/GenBank/DDBJ databases">
        <title>Murine metabolic-syndrome-specific gut microbial biobank.</title>
        <authorList>
            <person name="Liu C."/>
        </authorList>
    </citation>
    <scope>NUCLEOTIDE SEQUENCE [LARGE SCALE GENOMIC DNA]</scope>
    <source>
        <strain evidence="6">Z82</strain>
    </source>
</reference>
<dbReference type="PANTHER" id="PTHR44688">
    <property type="entry name" value="DNA-BINDING TRANSCRIPTIONAL ACTIVATOR DEVR_DOSR"/>
    <property type="match status" value="1"/>
</dbReference>
<dbReference type="GO" id="GO:0003677">
    <property type="term" value="F:DNA binding"/>
    <property type="evidence" value="ECO:0007669"/>
    <property type="project" value="UniProtKB-KW"/>
</dbReference>
<gene>
    <name evidence="6" type="ORF">D1639_00665</name>
</gene>
<dbReference type="CDD" id="cd06170">
    <property type="entry name" value="LuxR_C_like"/>
    <property type="match status" value="1"/>
</dbReference>
<accession>A0A7C9NYI4</accession>
<keyword evidence="1" id="KW-0805">Transcription regulation</keyword>
<protein>
    <submittedName>
        <fullName evidence="6">LuxR family transcriptional regulator</fullName>
    </submittedName>
</protein>
<evidence type="ECO:0000256" key="1">
    <source>
        <dbReference type="ARBA" id="ARBA00023015"/>
    </source>
</evidence>
<sequence length="149" mass="16544">MFSYAMLVYNAGFLGGNIMGAVVHDTVPLNDWTFGLMGIAIFLLLTVVTFNTNGEKYAKTAWGILPKETPKALYARNRERRCNELADEHGLTARERETLLLLAEGKRPKQISEIRTVSIATVRTHVQGVYSKLGVHSADELDHLVRGGE</sequence>
<dbReference type="AlphaFoldDB" id="A0A7C9NYI4"/>
<organism evidence="6">
    <name type="scientific">Muribaculaceae bacterium Z82</name>
    <dbReference type="NCBI Taxonomy" id="2304548"/>
    <lineage>
        <taxon>Bacteria</taxon>
        <taxon>Pseudomonadati</taxon>
        <taxon>Bacteroidota</taxon>
        <taxon>Bacteroidia</taxon>
        <taxon>Bacteroidales</taxon>
        <taxon>Muribaculaceae</taxon>
    </lineage>
</organism>
<dbReference type="SMART" id="SM00421">
    <property type="entry name" value="HTH_LUXR"/>
    <property type="match status" value="1"/>
</dbReference>
<dbReference type="PROSITE" id="PS50043">
    <property type="entry name" value="HTH_LUXR_2"/>
    <property type="match status" value="1"/>
</dbReference>
<keyword evidence="4" id="KW-0472">Membrane</keyword>
<evidence type="ECO:0000256" key="3">
    <source>
        <dbReference type="ARBA" id="ARBA00023163"/>
    </source>
</evidence>
<dbReference type="GO" id="GO:0006355">
    <property type="term" value="P:regulation of DNA-templated transcription"/>
    <property type="evidence" value="ECO:0007669"/>
    <property type="project" value="InterPro"/>
</dbReference>
<dbReference type="InterPro" id="IPR016032">
    <property type="entry name" value="Sig_transdc_resp-reg_C-effctor"/>
</dbReference>